<dbReference type="OrthoDB" id="5962129at2759"/>
<evidence type="ECO:0000256" key="1">
    <source>
        <dbReference type="SAM" id="MobiDB-lite"/>
    </source>
</evidence>
<keyword evidence="2" id="KW-1133">Transmembrane helix</keyword>
<feature type="region of interest" description="Disordered" evidence="1">
    <location>
        <begin position="1"/>
        <end position="28"/>
    </location>
</feature>
<name>A0A2B4SPC7_STYPI</name>
<evidence type="ECO:0000256" key="2">
    <source>
        <dbReference type="SAM" id="Phobius"/>
    </source>
</evidence>
<keyword evidence="2" id="KW-0812">Transmembrane</keyword>
<reference evidence="4" key="1">
    <citation type="journal article" date="2017" name="bioRxiv">
        <title>Comparative analysis of the genomes of Stylophora pistillata and Acropora digitifera provides evidence for extensive differences between species of corals.</title>
        <authorList>
            <person name="Voolstra C.R."/>
            <person name="Li Y."/>
            <person name="Liew Y.J."/>
            <person name="Baumgarten S."/>
            <person name="Zoccola D."/>
            <person name="Flot J.-F."/>
            <person name="Tambutte S."/>
            <person name="Allemand D."/>
            <person name="Aranda M."/>
        </authorList>
    </citation>
    <scope>NUCLEOTIDE SEQUENCE [LARGE SCALE GENOMIC DNA]</scope>
</reference>
<gene>
    <name evidence="3" type="ORF">AWC38_SpisGene3360</name>
</gene>
<protein>
    <submittedName>
        <fullName evidence="3">Uncharacterized protein</fullName>
    </submittedName>
</protein>
<proteinExistence type="predicted"/>
<dbReference type="Gene3D" id="3.90.70.50">
    <property type="entry name" value="Peptidase C10, streptopain"/>
    <property type="match status" value="1"/>
</dbReference>
<organism evidence="3 4">
    <name type="scientific">Stylophora pistillata</name>
    <name type="common">Smooth cauliflower coral</name>
    <dbReference type="NCBI Taxonomy" id="50429"/>
    <lineage>
        <taxon>Eukaryota</taxon>
        <taxon>Metazoa</taxon>
        <taxon>Cnidaria</taxon>
        <taxon>Anthozoa</taxon>
        <taxon>Hexacorallia</taxon>
        <taxon>Scleractinia</taxon>
        <taxon>Astrocoeniina</taxon>
        <taxon>Pocilloporidae</taxon>
        <taxon>Stylophora</taxon>
    </lineage>
</organism>
<comment type="caution">
    <text evidence="3">The sequence shown here is derived from an EMBL/GenBank/DDBJ whole genome shotgun (WGS) entry which is preliminary data.</text>
</comment>
<dbReference type="InterPro" id="IPR044934">
    <property type="entry name" value="Streptopain_sf"/>
</dbReference>
<dbReference type="AlphaFoldDB" id="A0A2B4SPC7"/>
<sequence>MVKAVTKPVAEKPPPGESMQVNMDDESNAEVAKEPVVVEFTSGERRRSPRTCVFVTLLLVVLLVGFLVVYSIEKSNRDKNRPNEWKYGEDGIKITVPPRVLNSSESINTFWCGTDDVSWETQEEFYTLSDAISQDDIMGLRPIFRKDLPHNYVAYWEAKINGKTGEKYVIISAARQTGDHRLAEEGSLPSPSDILTAQANSNGYGCHRVYRLRPDGLMACEDTDVNKIVAITRNIDTDSTDIDWRHLDKQVTRELPNMEREWQEQAERLKKMPEWNRFEWLSMAIADVSTKPTTLVQPFTTTPTQESSVNLETEHNFEVEETDDGFKAELGLHPGDSVRIPLGEGFREVHVKFVGLRDGDWRKAKSGKKRWQKRLCRVLGDLCDSDGNVDISTVSKRFFKLTKKGDRFIKVKVDADENFVRRHLGGREIRFKVELRTRGTQTMVINYGIILKSRRHRRAFSNKHHRIPHEELFPKYRQHHHGQCTTGSGPVAWAKVLGYFDNMAARTYNSSYSSLSNLLDGSAHLPLTMDSSVENVTQRIFFELGSHCSHHGAGVTSPAHMVRIKEAFEKVPGRELKVMHQGYHEGEADSWTNLIIDLLKKGYPVIVSKENRKHGQHHYVVVTRIRQSGRYYSFCHRQTGQCSPWTLKEESLMFIHEEDAPGKWEPADIRFMVAVVER</sequence>
<keyword evidence="4" id="KW-1185">Reference proteome</keyword>
<evidence type="ECO:0000313" key="3">
    <source>
        <dbReference type="EMBL" id="PFX31761.1"/>
    </source>
</evidence>
<feature type="transmembrane region" description="Helical" evidence="2">
    <location>
        <begin position="52"/>
        <end position="72"/>
    </location>
</feature>
<dbReference type="Proteomes" id="UP000225706">
    <property type="component" value="Unassembled WGS sequence"/>
</dbReference>
<evidence type="ECO:0000313" key="4">
    <source>
        <dbReference type="Proteomes" id="UP000225706"/>
    </source>
</evidence>
<dbReference type="InterPro" id="IPR038765">
    <property type="entry name" value="Papain-like_cys_pep_sf"/>
</dbReference>
<accession>A0A2B4SPC7</accession>
<keyword evidence="2" id="KW-0472">Membrane</keyword>
<dbReference type="EMBL" id="LSMT01000031">
    <property type="protein sequence ID" value="PFX31761.1"/>
    <property type="molecule type" value="Genomic_DNA"/>
</dbReference>
<dbReference type="SUPFAM" id="SSF54001">
    <property type="entry name" value="Cysteine proteinases"/>
    <property type="match status" value="1"/>
</dbReference>